<dbReference type="Proteomes" id="UP000179807">
    <property type="component" value="Unassembled WGS sequence"/>
</dbReference>
<keyword evidence="1" id="KW-0812">Transmembrane</keyword>
<dbReference type="AlphaFoldDB" id="A0A1J4KYP4"/>
<name>A0A1J4KYP4_9EUKA</name>
<proteinExistence type="predicted"/>
<evidence type="ECO:0000313" key="4">
    <source>
        <dbReference type="Proteomes" id="UP000179807"/>
    </source>
</evidence>
<feature type="transmembrane region" description="Helical" evidence="1">
    <location>
        <begin position="361"/>
        <end position="386"/>
    </location>
</feature>
<gene>
    <name evidence="3" type="ORF">TRFO_14777</name>
</gene>
<evidence type="ECO:0000259" key="2">
    <source>
        <dbReference type="Pfam" id="PF11929"/>
    </source>
</evidence>
<feature type="domain" description="DUF3447" evidence="2">
    <location>
        <begin position="239"/>
        <end position="311"/>
    </location>
</feature>
<reference evidence="3" key="1">
    <citation type="submission" date="2016-10" db="EMBL/GenBank/DDBJ databases">
        <authorList>
            <person name="Benchimol M."/>
            <person name="Almeida L.G."/>
            <person name="Vasconcelos A.T."/>
            <person name="Perreira-Neves A."/>
            <person name="Rosa I.A."/>
            <person name="Tasca T."/>
            <person name="Bogo M.R."/>
            <person name="de Souza W."/>
        </authorList>
    </citation>
    <scope>NUCLEOTIDE SEQUENCE [LARGE SCALE GENOMIC DNA]</scope>
    <source>
        <strain evidence="3">K</strain>
    </source>
</reference>
<dbReference type="PANTHER" id="PTHR24159:SF5">
    <property type="entry name" value="ANK_REP_REGION DOMAIN-CONTAINING PROTEIN"/>
    <property type="match status" value="1"/>
</dbReference>
<dbReference type="PANTHER" id="PTHR24159">
    <property type="match status" value="1"/>
</dbReference>
<dbReference type="Pfam" id="PF11929">
    <property type="entry name" value="DUF3447"/>
    <property type="match status" value="1"/>
</dbReference>
<sequence length="396" mass="46656">MKLSEVVQLHMSEMNDLIEVQDMLLNISQYNEEETFEYFSNSPFFESKDHLRTLLNSIIAALNSRPTNYQHYVNLISYLIPIITTFFQQEELVEEIFGHNIIRLRLLEENIIDFSQIYKYDKSESTFFFFAPEFQKYYPEYFDENKIIVRNLNMENHIIKRLEGMNESEIAIIIRNDDIEQFQSFISRTNTSLNSNIPNSFYEICLFLKNSVSLIEYAAFFGSTEIFKFLWVNNVNLPSTLCDFAVAGGNYEIVHLIESNKSLKYSSDNLLNAILFHRNDIAHYLNDTIGLEYTFDVLAQCIMAYNIEIFVEICHLADDDINMGNEWGWTALHFATMHNRFDLVKLLCQVEGIDVMSRNNVYFVIFIQAFLLYFLFNSFPLGCLLWTPRYIEILCR</sequence>
<dbReference type="GeneID" id="94832714"/>
<dbReference type="RefSeq" id="XP_068367966.1">
    <property type="nucleotide sequence ID" value="XM_068498010.1"/>
</dbReference>
<evidence type="ECO:0000256" key="1">
    <source>
        <dbReference type="SAM" id="Phobius"/>
    </source>
</evidence>
<dbReference type="Gene3D" id="1.25.40.20">
    <property type="entry name" value="Ankyrin repeat-containing domain"/>
    <property type="match status" value="1"/>
</dbReference>
<dbReference type="InterPro" id="IPR020683">
    <property type="entry name" value="DUF3447"/>
</dbReference>
<dbReference type="Pfam" id="PF00023">
    <property type="entry name" value="Ank"/>
    <property type="match status" value="1"/>
</dbReference>
<dbReference type="SUPFAM" id="SSF48403">
    <property type="entry name" value="Ankyrin repeat"/>
    <property type="match status" value="1"/>
</dbReference>
<organism evidence="3 4">
    <name type="scientific">Tritrichomonas foetus</name>
    <dbReference type="NCBI Taxonomy" id="1144522"/>
    <lineage>
        <taxon>Eukaryota</taxon>
        <taxon>Metamonada</taxon>
        <taxon>Parabasalia</taxon>
        <taxon>Tritrichomonadida</taxon>
        <taxon>Tritrichomonadidae</taxon>
        <taxon>Tritrichomonas</taxon>
    </lineage>
</organism>
<protein>
    <recommendedName>
        <fullName evidence="2">DUF3447 domain-containing protein</fullName>
    </recommendedName>
</protein>
<keyword evidence="4" id="KW-1185">Reference proteome</keyword>
<accession>A0A1J4KYP4</accession>
<dbReference type="InterPro" id="IPR002110">
    <property type="entry name" value="Ankyrin_rpt"/>
</dbReference>
<dbReference type="VEuPathDB" id="TrichDB:TRFO_14777"/>
<evidence type="ECO:0000313" key="3">
    <source>
        <dbReference type="EMBL" id="OHT14830.1"/>
    </source>
</evidence>
<keyword evidence="1" id="KW-1133">Transmembrane helix</keyword>
<comment type="caution">
    <text evidence="3">The sequence shown here is derived from an EMBL/GenBank/DDBJ whole genome shotgun (WGS) entry which is preliminary data.</text>
</comment>
<keyword evidence="1" id="KW-0472">Membrane</keyword>
<dbReference type="EMBL" id="MLAK01000314">
    <property type="protein sequence ID" value="OHT14830.1"/>
    <property type="molecule type" value="Genomic_DNA"/>
</dbReference>
<dbReference type="InterPro" id="IPR036770">
    <property type="entry name" value="Ankyrin_rpt-contain_sf"/>
</dbReference>